<evidence type="ECO:0000313" key="3">
    <source>
        <dbReference type="Proteomes" id="UP000684084"/>
    </source>
</evidence>
<dbReference type="InterPro" id="IPR019448">
    <property type="entry name" value="NT-C2"/>
</dbReference>
<sequence>MVICIRKLINVQIKEKHRNLNRKVQFELEILIEELANVPLVAGLYYIKWKLKNGKKTNGITERALIKYHSIVWRYKLHNSVQIVIGKDGVLVPCELSIKVKQELNGGKEVNNIGKLLLNLSEYVGLNSMTRRYLLQDSKINSTLKLTINMKQTSENIAFKVPPLKKTQMFGGIAGIISERTERQDDERSIKFRQNFGIHYMARSRSATSLRSAYSQASQIRPTTSSLVANSFLRKVGDKSPTDVIDEIFMGTAVLRIDDVIDDNKSDHSAFF</sequence>
<accession>A0A915ZHU5</accession>
<dbReference type="Proteomes" id="UP000684084">
    <property type="component" value="Unassembled WGS sequence"/>
</dbReference>
<dbReference type="AlphaFoldDB" id="A0A915ZHU5"/>
<gene>
    <name evidence="2" type="ORF">CHRIB12_LOCUS15492</name>
</gene>
<comment type="caution">
    <text evidence="2">The sequence shown here is derived from an EMBL/GenBank/DDBJ whole genome shotgun (WGS) entry which is preliminary data.</text>
</comment>
<dbReference type="OrthoDB" id="3365224at2759"/>
<name>A0A915ZHU5_9GLOM</name>
<reference evidence="2" key="1">
    <citation type="submission" date="2020-05" db="EMBL/GenBank/DDBJ databases">
        <authorList>
            <person name="Rincon C."/>
            <person name="Sanders R I."/>
            <person name="Robbins C."/>
            <person name="Chaturvedi A."/>
        </authorList>
    </citation>
    <scope>NUCLEOTIDE SEQUENCE</scope>
    <source>
        <strain evidence="2">CHB12</strain>
    </source>
</reference>
<dbReference type="PROSITE" id="PS51840">
    <property type="entry name" value="C2_NT"/>
    <property type="match status" value="1"/>
</dbReference>
<dbReference type="InterPro" id="IPR039931">
    <property type="entry name" value="EEIG1/2-like"/>
</dbReference>
<organism evidence="2 3">
    <name type="scientific">Rhizophagus irregularis</name>
    <dbReference type="NCBI Taxonomy" id="588596"/>
    <lineage>
        <taxon>Eukaryota</taxon>
        <taxon>Fungi</taxon>
        <taxon>Fungi incertae sedis</taxon>
        <taxon>Mucoromycota</taxon>
        <taxon>Glomeromycotina</taxon>
        <taxon>Glomeromycetes</taxon>
        <taxon>Glomerales</taxon>
        <taxon>Glomeraceae</taxon>
        <taxon>Rhizophagus</taxon>
    </lineage>
</organism>
<feature type="domain" description="C2 NT-type" evidence="1">
    <location>
        <begin position="16"/>
        <end position="152"/>
    </location>
</feature>
<dbReference type="PANTHER" id="PTHR21456">
    <property type="entry name" value="FAMILY WITH SEQUENCE SIMILARITY 102"/>
    <property type="match status" value="1"/>
</dbReference>
<dbReference type="PANTHER" id="PTHR21456:SF1">
    <property type="entry name" value="C2 NT-TYPE DOMAIN-CONTAINING PROTEIN"/>
    <property type="match status" value="1"/>
</dbReference>
<proteinExistence type="predicted"/>
<protein>
    <recommendedName>
        <fullName evidence="1">C2 NT-type domain-containing protein</fullName>
    </recommendedName>
</protein>
<evidence type="ECO:0000259" key="1">
    <source>
        <dbReference type="PROSITE" id="PS51840"/>
    </source>
</evidence>
<dbReference type="Pfam" id="PF10358">
    <property type="entry name" value="NT-C2"/>
    <property type="match status" value="1"/>
</dbReference>
<evidence type="ECO:0000313" key="2">
    <source>
        <dbReference type="EMBL" id="CAB5376805.1"/>
    </source>
</evidence>
<dbReference type="EMBL" id="CAGKOT010000036">
    <property type="protein sequence ID" value="CAB5376805.1"/>
    <property type="molecule type" value="Genomic_DNA"/>
</dbReference>
<dbReference type="VEuPathDB" id="FungiDB:RhiirFUN_019295"/>